<dbReference type="RefSeq" id="WP_251948722.1">
    <property type="nucleotide sequence ID" value="NZ_CP080572.1"/>
</dbReference>
<dbReference type="Pfam" id="PF02597">
    <property type="entry name" value="ThiS"/>
    <property type="match status" value="1"/>
</dbReference>
<reference evidence="1 2" key="1">
    <citation type="submission" date="2021-08" db="EMBL/GenBank/DDBJ databases">
        <title>Thermococcus onnuriiensis IOH2.</title>
        <authorList>
            <person name="Park Y.-J."/>
        </authorList>
    </citation>
    <scope>NUCLEOTIDE SEQUENCE [LARGE SCALE GENOMIC DNA]</scope>
    <source>
        <strain evidence="1 2">IOH2</strain>
    </source>
</reference>
<sequence length="73" mass="8373">MKIKVKLYGELALKYKPEIEIEVRENALVNDVLTVLKISENEHHLLINEKKVSKDYPLQEGDILKILPVVYGG</sequence>
<dbReference type="InterPro" id="IPR016155">
    <property type="entry name" value="Mopterin_synth/thiamin_S_b"/>
</dbReference>
<dbReference type="SUPFAM" id="SSF54285">
    <property type="entry name" value="MoaD/ThiS"/>
    <property type="match status" value="1"/>
</dbReference>
<name>A0A9E7SCM4_9EURY</name>
<dbReference type="GeneID" id="72778436"/>
<dbReference type="Gene3D" id="3.10.20.30">
    <property type="match status" value="1"/>
</dbReference>
<dbReference type="Proteomes" id="UP001056425">
    <property type="component" value="Chromosome"/>
</dbReference>
<accession>A0A9E7SCM4</accession>
<dbReference type="CDD" id="cd17040">
    <property type="entry name" value="Ubl_MoaD_like"/>
    <property type="match status" value="1"/>
</dbReference>
<dbReference type="InterPro" id="IPR003749">
    <property type="entry name" value="ThiS/MoaD-like"/>
</dbReference>
<proteinExistence type="predicted"/>
<dbReference type="EMBL" id="CP080572">
    <property type="protein sequence ID" value="USG99591.1"/>
    <property type="molecule type" value="Genomic_DNA"/>
</dbReference>
<organism evidence="1 2">
    <name type="scientific">Thermococcus argininiproducens</name>
    <dbReference type="NCBI Taxonomy" id="2866384"/>
    <lineage>
        <taxon>Archaea</taxon>
        <taxon>Methanobacteriati</taxon>
        <taxon>Methanobacteriota</taxon>
        <taxon>Thermococci</taxon>
        <taxon>Thermococcales</taxon>
        <taxon>Thermococcaceae</taxon>
        <taxon>Thermococcus</taxon>
    </lineage>
</organism>
<dbReference type="InterPro" id="IPR012675">
    <property type="entry name" value="Beta-grasp_dom_sf"/>
</dbReference>
<dbReference type="KEGG" id="thei:K1720_08770"/>
<dbReference type="AlphaFoldDB" id="A0A9E7SCM4"/>
<evidence type="ECO:0000313" key="2">
    <source>
        <dbReference type="Proteomes" id="UP001056425"/>
    </source>
</evidence>
<evidence type="ECO:0000313" key="1">
    <source>
        <dbReference type="EMBL" id="USG99591.1"/>
    </source>
</evidence>
<gene>
    <name evidence="1" type="ORF">K1720_08770</name>
</gene>
<protein>
    <submittedName>
        <fullName evidence="1">MoaD/ThiS family protein</fullName>
    </submittedName>
</protein>
<keyword evidence="2" id="KW-1185">Reference proteome</keyword>